<dbReference type="RefSeq" id="WP_195903274.1">
    <property type="nucleotide sequence ID" value="NZ_JADOGI010000422.1"/>
</dbReference>
<dbReference type="AlphaFoldDB" id="A0A931ALZ3"/>
<protein>
    <submittedName>
        <fullName evidence="2">Uncharacterized protein</fullName>
    </submittedName>
</protein>
<gene>
    <name evidence="2" type="ORF">ITP53_54160</name>
</gene>
<dbReference type="EMBL" id="JADOGI010000422">
    <property type="protein sequence ID" value="MBF8194458.1"/>
    <property type="molecule type" value="Genomic_DNA"/>
</dbReference>
<feature type="region of interest" description="Disordered" evidence="1">
    <location>
        <begin position="384"/>
        <end position="438"/>
    </location>
</feature>
<organism evidence="2 3">
    <name type="scientific">Nonomuraea cypriaca</name>
    <dbReference type="NCBI Taxonomy" id="1187855"/>
    <lineage>
        <taxon>Bacteria</taxon>
        <taxon>Bacillati</taxon>
        <taxon>Actinomycetota</taxon>
        <taxon>Actinomycetes</taxon>
        <taxon>Streptosporangiales</taxon>
        <taxon>Streptosporangiaceae</taxon>
        <taxon>Nonomuraea</taxon>
    </lineage>
</organism>
<comment type="caution">
    <text evidence="2">The sequence shown here is derived from an EMBL/GenBank/DDBJ whole genome shotgun (WGS) entry which is preliminary data.</text>
</comment>
<feature type="compositionally biased region" description="Polar residues" evidence="1">
    <location>
        <begin position="152"/>
        <end position="172"/>
    </location>
</feature>
<evidence type="ECO:0000256" key="1">
    <source>
        <dbReference type="SAM" id="MobiDB-lite"/>
    </source>
</evidence>
<proteinExistence type="predicted"/>
<feature type="region of interest" description="Disordered" evidence="1">
    <location>
        <begin position="1"/>
        <end position="21"/>
    </location>
</feature>
<accession>A0A931ALZ3</accession>
<feature type="compositionally biased region" description="Basic residues" evidence="1">
    <location>
        <begin position="1"/>
        <end position="12"/>
    </location>
</feature>
<evidence type="ECO:0000313" key="2">
    <source>
        <dbReference type="EMBL" id="MBF8194458.1"/>
    </source>
</evidence>
<feature type="compositionally biased region" description="Low complexity" evidence="1">
    <location>
        <begin position="384"/>
        <end position="396"/>
    </location>
</feature>
<feature type="region of interest" description="Disordered" evidence="1">
    <location>
        <begin position="46"/>
        <end position="72"/>
    </location>
</feature>
<sequence length="438" mass="44850">MVVAQTKHRPGRGRYSDRKGRHEMAIHIAEMTATDTAPADAETAVTIPSDTGPVTAPDGPDAAAPDTDNTPDADGRVAAVWAALNAEPGSSATVIGAAAGLSRMVAGKILNQLETEGQARREPGVNDGQTRGRAADRWFPITVDTPVPTADASASTDVTPDEPTTSDANTESAADEEVFTAADLPPADELIDEEVLTGEENREPEGLSADGTTGEVPDRADGEAASASSSDPSEAKPVTDDPAWACVRAELTELVDLFSGAIMAKDQGNAVMALGCLEMAMTKAASAHRNARAVLTGTTAAPARSAATRPGAASGAGTGNGVRTGVLRDMVHAHLLEFPDKDFTPYEIGKVLDASSGAVANALDRLVSLGDAVLTCERPRRFALAPTDDLPDDAPTGSPAEPGHPATETSGGCAGWGGPPKPARPTLRAGLRHAPATR</sequence>
<feature type="region of interest" description="Disordered" evidence="1">
    <location>
        <begin position="142"/>
        <end position="240"/>
    </location>
</feature>
<feature type="compositionally biased region" description="Low complexity" evidence="1">
    <location>
        <begin position="223"/>
        <end position="232"/>
    </location>
</feature>
<reference evidence="2" key="1">
    <citation type="submission" date="2020-11" db="EMBL/GenBank/DDBJ databases">
        <title>Whole-genome analyses of Nonomuraea sp. K274.</title>
        <authorList>
            <person name="Veyisoglu A."/>
        </authorList>
    </citation>
    <scope>NUCLEOTIDE SEQUENCE</scope>
    <source>
        <strain evidence="2">K274</strain>
    </source>
</reference>
<name>A0A931ALZ3_9ACTN</name>
<evidence type="ECO:0000313" key="3">
    <source>
        <dbReference type="Proteomes" id="UP000605361"/>
    </source>
</evidence>
<dbReference type="Proteomes" id="UP000605361">
    <property type="component" value="Unassembled WGS sequence"/>
</dbReference>
<keyword evidence="3" id="KW-1185">Reference proteome</keyword>